<dbReference type="InParanoid" id="A0A1X7TRL6"/>
<dbReference type="Pfam" id="PF03564">
    <property type="entry name" value="DUF1759"/>
    <property type="match status" value="1"/>
</dbReference>
<dbReference type="EnsemblMetazoa" id="Aqu2.1.17635_001">
    <property type="protein sequence ID" value="Aqu2.1.17635_001"/>
    <property type="gene ID" value="Aqu2.1.17635"/>
</dbReference>
<protein>
    <submittedName>
        <fullName evidence="1">Uncharacterized protein</fullName>
    </submittedName>
</protein>
<dbReference type="InterPro" id="IPR005312">
    <property type="entry name" value="DUF1759"/>
</dbReference>
<proteinExistence type="predicted"/>
<sequence>MDQELQKTEEEKCVLKSIGVICHKINTLLHRKSLGKVGIETTSVTPTTRVDKAAHSRSKLPKLQLKEFNGDITEWDTLWDSFDSAIHTNSSLSDIEKFGRDDGKHKCQAGTHLPDQ</sequence>
<reference evidence="1" key="1">
    <citation type="submission" date="2017-05" db="UniProtKB">
        <authorList>
            <consortium name="EnsemblMetazoa"/>
        </authorList>
    </citation>
    <scope>IDENTIFICATION</scope>
</reference>
<dbReference type="AlphaFoldDB" id="A0A1X7TRL6"/>
<accession>A0A1X7TRL6</accession>
<evidence type="ECO:0000313" key="1">
    <source>
        <dbReference type="EnsemblMetazoa" id="Aqu2.1.17635_001"/>
    </source>
</evidence>
<name>A0A1X7TRL6_AMPQE</name>
<organism evidence="1">
    <name type="scientific">Amphimedon queenslandica</name>
    <name type="common">Sponge</name>
    <dbReference type="NCBI Taxonomy" id="400682"/>
    <lineage>
        <taxon>Eukaryota</taxon>
        <taxon>Metazoa</taxon>
        <taxon>Porifera</taxon>
        <taxon>Demospongiae</taxon>
        <taxon>Heteroscleromorpha</taxon>
        <taxon>Haplosclerida</taxon>
        <taxon>Niphatidae</taxon>
        <taxon>Amphimedon</taxon>
    </lineage>
</organism>